<accession>A0A0C9Y504</accession>
<dbReference type="AlphaFoldDB" id="A0A0C9Y504"/>
<dbReference type="HOGENOM" id="CLU_2085203_0_0_1"/>
<sequence>MLPLLVTLLSTLIVPPLKRKALEREDSGGVPRDIQATTEEGRPAREAQQRKLRPFRHRLLHLPARPRQQWGWQISDGCVGLSLSRSSRPLDAVLCERRMTAKPVSVQFQGGYGFLLQ</sequence>
<proteinExistence type="predicted"/>
<keyword evidence="4" id="KW-1185">Reference proteome</keyword>
<feature type="signal peptide" evidence="2">
    <location>
        <begin position="1"/>
        <end position="19"/>
    </location>
</feature>
<protein>
    <submittedName>
        <fullName evidence="3">Uncharacterized protein</fullName>
    </submittedName>
</protein>
<keyword evidence="2" id="KW-0732">Signal</keyword>
<evidence type="ECO:0000313" key="4">
    <source>
        <dbReference type="Proteomes" id="UP000054477"/>
    </source>
</evidence>
<feature type="compositionally biased region" description="Basic and acidic residues" evidence="1">
    <location>
        <begin position="39"/>
        <end position="49"/>
    </location>
</feature>
<reference evidence="4" key="2">
    <citation type="submission" date="2015-01" db="EMBL/GenBank/DDBJ databases">
        <title>Evolutionary Origins and Diversification of the Mycorrhizal Mutualists.</title>
        <authorList>
            <consortium name="DOE Joint Genome Institute"/>
            <consortium name="Mycorrhizal Genomics Consortium"/>
            <person name="Kohler A."/>
            <person name="Kuo A."/>
            <person name="Nagy L.G."/>
            <person name="Floudas D."/>
            <person name="Copeland A."/>
            <person name="Barry K.W."/>
            <person name="Cichocki N."/>
            <person name="Veneault-Fourrey C."/>
            <person name="LaButti K."/>
            <person name="Lindquist E.A."/>
            <person name="Lipzen A."/>
            <person name="Lundell T."/>
            <person name="Morin E."/>
            <person name="Murat C."/>
            <person name="Riley R."/>
            <person name="Ohm R."/>
            <person name="Sun H."/>
            <person name="Tunlid A."/>
            <person name="Henrissat B."/>
            <person name="Grigoriev I.V."/>
            <person name="Hibbett D.S."/>
            <person name="Martin F."/>
        </authorList>
    </citation>
    <scope>NUCLEOTIDE SEQUENCE [LARGE SCALE GENOMIC DNA]</scope>
    <source>
        <strain evidence="4">LaAM-08-1</strain>
    </source>
</reference>
<reference evidence="3 4" key="1">
    <citation type="submission" date="2014-04" db="EMBL/GenBank/DDBJ databases">
        <authorList>
            <consortium name="DOE Joint Genome Institute"/>
            <person name="Kuo A."/>
            <person name="Kohler A."/>
            <person name="Nagy L.G."/>
            <person name="Floudas D."/>
            <person name="Copeland A."/>
            <person name="Barry K.W."/>
            <person name="Cichocki N."/>
            <person name="Veneault-Fourrey C."/>
            <person name="LaButti K."/>
            <person name="Lindquist E.A."/>
            <person name="Lipzen A."/>
            <person name="Lundell T."/>
            <person name="Morin E."/>
            <person name="Murat C."/>
            <person name="Sun H."/>
            <person name="Tunlid A."/>
            <person name="Henrissat B."/>
            <person name="Grigoriev I.V."/>
            <person name="Hibbett D.S."/>
            <person name="Martin F."/>
            <person name="Nordberg H.P."/>
            <person name="Cantor M.N."/>
            <person name="Hua S.X."/>
        </authorList>
    </citation>
    <scope>NUCLEOTIDE SEQUENCE [LARGE SCALE GENOMIC DNA]</scope>
    <source>
        <strain evidence="3 4">LaAM-08-1</strain>
    </source>
</reference>
<evidence type="ECO:0000313" key="3">
    <source>
        <dbReference type="EMBL" id="KIK05237.1"/>
    </source>
</evidence>
<name>A0A0C9Y504_9AGAR</name>
<evidence type="ECO:0000256" key="1">
    <source>
        <dbReference type="SAM" id="MobiDB-lite"/>
    </source>
</evidence>
<gene>
    <name evidence="3" type="ORF">K443DRAFT_368200</name>
</gene>
<feature type="region of interest" description="Disordered" evidence="1">
    <location>
        <begin position="24"/>
        <end position="49"/>
    </location>
</feature>
<evidence type="ECO:0000256" key="2">
    <source>
        <dbReference type="SAM" id="SignalP"/>
    </source>
</evidence>
<feature type="chain" id="PRO_5002223132" evidence="2">
    <location>
        <begin position="20"/>
        <end position="117"/>
    </location>
</feature>
<dbReference type="EMBL" id="KN838562">
    <property type="protein sequence ID" value="KIK05237.1"/>
    <property type="molecule type" value="Genomic_DNA"/>
</dbReference>
<dbReference type="Proteomes" id="UP000054477">
    <property type="component" value="Unassembled WGS sequence"/>
</dbReference>
<organism evidence="3 4">
    <name type="scientific">Laccaria amethystina LaAM-08-1</name>
    <dbReference type="NCBI Taxonomy" id="1095629"/>
    <lineage>
        <taxon>Eukaryota</taxon>
        <taxon>Fungi</taxon>
        <taxon>Dikarya</taxon>
        <taxon>Basidiomycota</taxon>
        <taxon>Agaricomycotina</taxon>
        <taxon>Agaricomycetes</taxon>
        <taxon>Agaricomycetidae</taxon>
        <taxon>Agaricales</taxon>
        <taxon>Agaricineae</taxon>
        <taxon>Hydnangiaceae</taxon>
        <taxon>Laccaria</taxon>
    </lineage>
</organism>